<dbReference type="AlphaFoldDB" id="A0A914EJ16"/>
<dbReference type="Pfam" id="PF00462">
    <property type="entry name" value="Glutaredoxin"/>
    <property type="match status" value="1"/>
</dbReference>
<dbReference type="PANTHER" id="PTHR45694">
    <property type="entry name" value="GLUTAREDOXIN 2"/>
    <property type="match status" value="1"/>
</dbReference>
<dbReference type="SUPFAM" id="SSF52833">
    <property type="entry name" value="Thioredoxin-like"/>
    <property type="match status" value="1"/>
</dbReference>
<protein>
    <submittedName>
        <fullName evidence="8">Glutaredoxin domain-containing protein</fullName>
    </submittedName>
</protein>
<comment type="function">
    <text evidence="1">Has a glutathione-disulfide oxidoreductase activity in the presence of NADPH and glutathione reductase. Reduces low molecular weight disulfides and proteins.</text>
</comment>
<reference evidence="8" key="1">
    <citation type="submission" date="2022-11" db="UniProtKB">
        <authorList>
            <consortium name="WormBaseParasite"/>
        </authorList>
    </citation>
    <scope>IDENTIFICATION</scope>
</reference>
<dbReference type="GO" id="GO:0005737">
    <property type="term" value="C:cytoplasm"/>
    <property type="evidence" value="ECO:0007669"/>
    <property type="project" value="TreeGrafter"/>
</dbReference>
<organism evidence="7 8">
    <name type="scientific">Acrobeloides nanus</name>
    <dbReference type="NCBI Taxonomy" id="290746"/>
    <lineage>
        <taxon>Eukaryota</taxon>
        <taxon>Metazoa</taxon>
        <taxon>Ecdysozoa</taxon>
        <taxon>Nematoda</taxon>
        <taxon>Chromadorea</taxon>
        <taxon>Rhabditida</taxon>
        <taxon>Tylenchina</taxon>
        <taxon>Cephalobomorpha</taxon>
        <taxon>Cephaloboidea</taxon>
        <taxon>Cephalobidae</taxon>
        <taxon>Acrobeloides</taxon>
    </lineage>
</organism>
<dbReference type="NCBIfam" id="TIGR02180">
    <property type="entry name" value="GRX_euk"/>
    <property type="match status" value="1"/>
</dbReference>
<evidence type="ECO:0000313" key="8">
    <source>
        <dbReference type="WBParaSite" id="ACRNAN_scaffold848.g13089.t1"/>
    </source>
</evidence>
<keyword evidence="7" id="KW-1185">Reference proteome</keyword>
<dbReference type="PROSITE" id="PS00195">
    <property type="entry name" value="GLUTAREDOXIN_1"/>
    <property type="match status" value="1"/>
</dbReference>
<dbReference type="Proteomes" id="UP000887540">
    <property type="component" value="Unplaced"/>
</dbReference>
<dbReference type="InterPro" id="IPR011899">
    <property type="entry name" value="Glutaredoxin_euk/vir"/>
</dbReference>
<evidence type="ECO:0000256" key="2">
    <source>
        <dbReference type="ARBA" id="ARBA00022448"/>
    </source>
</evidence>
<name>A0A914EJ16_9BILA</name>
<evidence type="ECO:0000256" key="1">
    <source>
        <dbReference type="ARBA" id="ARBA00002549"/>
    </source>
</evidence>
<accession>A0A914EJ16</accession>
<evidence type="ECO:0000256" key="5">
    <source>
        <dbReference type="ARBA" id="ARBA00023284"/>
    </source>
</evidence>
<dbReference type="InterPro" id="IPR002109">
    <property type="entry name" value="Glutaredoxin"/>
</dbReference>
<keyword evidence="5" id="KW-0676">Redox-active center</keyword>
<keyword evidence="3" id="KW-0249">Electron transport</keyword>
<dbReference type="PROSITE" id="PS51354">
    <property type="entry name" value="GLUTAREDOXIN_2"/>
    <property type="match status" value="1"/>
</dbReference>
<dbReference type="InterPro" id="IPR014025">
    <property type="entry name" value="Glutaredoxin_subgr"/>
</dbReference>
<proteinExistence type="predicted"/>
<dbReference type="InterPro" id="IPR036249">
    <property type="entry name" value="Thioredoxin-like_sf"/>
</dbReference>
<dbReference type="PANTHER" id="PTHR45694:SF18">
    <property type="entry name" value="GLUTAREDOXIN-1-RELATED"/>
    <property type="match status" value="1"/>
</dbReference>
<evidence type="ECO:0000259" key="6">
    <source>
        <dbReference type="Pfam" id="PF00462"/>
    </source>
</evidence>
<evidence type="ECO:0000256" key="4">
    <source>
        <dbReference type="ARBA" id="ARBA00023157"/>
    </source>
</evidence>
<dbReference type="PRINTS" id="PR00160">
    <property type="entry name" value="GLUTAREDOXIN"/>
</dbReference>
<feature type="domain" description="Glutaredoxin" evidence="6">
    <location>
        <begin position="42"/>
        <end position="108"/>
    </location>
</feature>
<evidence type="ECO:0000256" key="3">
    <source>
        <dbReference type="ARBA" id="ARBA00022982"/>
    </source>
</evidence>
<dbReference type="InterPro" id="IPR011767">
    <property type="entry name" value="GLR_AS"/>
</dbReference>
<dbReference type="GO" id="GO:0015038">
    <property type="term" value="F:glutathione disulfide oxidoreductase activity"/>
    <property type="evidence" value="ECO:0007669"/>
    <property type="project" value="TreeGrafter"/>
</dbReference>
<evidence type="ECO:0000313" key="7">
    <source>
        <dbReference type="Proteomes" id="UP000887540"/>
    </source>
</evidence>
<keyword evidence="2" id="KW-0813">Transport</keyword>
<dbReference type="Gene3D" id="3.40.30.10">
    <property type="entry name" value="Glutaredoxin"/>
    <property type="match status" value="1"/>
</dbReference>
<dbReference type="CDD" id="cd03419">
    <property type="entry name" value="GRX_GRXh_1_2_like"/>
    <property type="match status" value="1"/>
</dbReference>
<dbReference type="WBParaSite" id="ACRNAN_scaffold848.g13089.t1">
    <property type="protein sequence ID" value="ACRNAN_scaffold848.g13089.t1"/>
    <property type="gene ID" value="ACRNAN_scaffold848.g13089"/>
</dbReference>
<dbReference type="GO" id="GO:0034599">
    <property type="term" value="P:cellular response to oxidative stress"/>
    <property type="evidence" value="ECO:0007669"/>
    <property type="project" value="TreeGrafter"/>
</dbReference>
<sequence length="135" mass="15421">MLNRAIRPIYITAQRFQSQAVQKMTRQDVKEFVDSNIAKYPVAVFSKSYCPFCHKAKSALESFKEKYQPGSLEWVEIEKHPDVQEIQDYLNELTGGRTVPRVFIGGKFFGGGDDTEKAWKTGELEKRLKESGALL</sequence>
<keyword evidence="4" id="KW-1015">Disulfide bond</keyword>